<name>A0A2M7T8Y0_9ACTN</name>
<reference evidence="3" key="1">
    <citation type="submission" date="2017-09" db="EMBL/GenBank/DDBJ databases">
        <title>Depth-based differentiation of microbial function through sediment-hosted aquifers and enrichment of novel symbionts in the deep terrestrial subsurface.</title>
        <authorList>
            <person name="Probst A.J."/>
            <person name="Ladd B."/>
            <person name="Jarett J.K."/>
            <person name="Geller-Mcgrath D.E."/>
            <person name="Sieber C.M.K."/>
            <person name="Emerson J.B."/>
            <person name="Anantharaman K."/>
            <person name="Thomas B.C."/>
            <person name="Malmstrom R."/>
            <person name="Stieglmeier M."/>
            <person name="Klingl A."/>
            <person name="Woyke T."/>
            <person name="Ryan C.M."/>
            <person name="Banfield J.F."/>
        </authorList>
    </citation>
    <scope>NUCLEOTIDE SEQUENCE [LARGE SCALE GENOMIC DNA]</scope>
</reference>
<comment type="caution">
    <text evidence="2">The sequence shown here is derived from an EMBL/GenBank/DDBJ whole genome shotgun (WGS) entry which is preliminary data.</text>
</comment>
<evidence type="ECO:0000313" key="3">
    <source>
        <dbReference type="Proteomes" id="UP000230956"/>
    </source>
</evidence>
<sequence length="238" mass="25060">MIVMVSIVFAAVATAGAAYYIASLRSSVTEGQRLIEVAVAKKSIETGASMSEMLASGSVAMQKIPKQYVAEGALTSTDGYSDKVLSSDLVKGEQLTRAKFKKETEAGLAYKIPEGHIAVSIAVDEITGVGGKLQSGNRVDVLATFSPSSDKDMTKIMLQNVEILATPDATTGDKGGGFIKGGQQTSTGKRTVTLSVSSVNAEKLVFAAEKGHIWLGLRRSGDDKSDKSVMQTLETVFK</sequence>
<evidence type="ECO:0000259" key="1">
    <source>
        <dbReference type="Pfam" id="PF16976"/>
    </source>
</evidence>
<evidence type="ECO:0000313" key="2">
    <source>
        <dbReference type="EMBL" id="PIZ39162.1"/>
    </source>
</evidence>
<dbReference type="CDD" id="cd11614">
    <property type="entry name" value="SAF_CpaB_FlgA_like"/>
    <property type="match status" value="1"/>
</dbReference>
<dbReference type="Pfam" id="PF16976">
    <property type="entry name" value="RcpC"/>
    <property type="match status" value="1"/>
</dbReference>
<dbReference type="Proteomes" id="UP000230956">
    <property type="component" value="Unassembled WGS sequence"/>
</dbReference>
<dbReference type="InterPro" id="IPR031571">
    <property type="entry name" value="RcpC_dom"/>
</dbReference>
<protein>
    <submittedName>
        <fullName evidence="2">Flp pilus assembly protein CpaB</fullName>
    </submittedName>
</protein>
<dbReference type="EMBL" id="PFNG01000128">
    <property type="protein sequence ID" value="PIZ39162.1"/>
    <property type="molecule type" value="Genomic_DNA"/>
</dbReference>
<dbReference type="NCBIfam" id="TIGR03177">
    <property type="entry name" value="pilus_cpaB"/>
    <property type="match status" value="1"/>
</dbReference>
<dbReference type="AlphaFoldDB" id="A0A2M7T8Y0"/>
<gene>
    <name evidence="2" type="primary">cpaB</name>
    <name evidence="2" type="ORF">COY37_05285</name>
</gene>
<proteinExistence type="predicted"/>
<accession>A0A2M7T8Y0</accession>
<organism evidence="2 3">
    <name type="scientific">Candidatus Aquicultor secundus</name>
    <dbReference type="NCBI Taxonomy" id="1973895"/>
    <lineage>
        <taxon>Bacteria</taxon>
        <taxon>Bacillati</taxon>
        <taxon>Actinomycetota</taxon>
        <taxon>Candidatus Aquicultoria</taxon>
        <taxon>Candidatus Aquicultorales</taxon>
        <taxon>Candidatus Aquicultoraceae</taxon>
        <taxon>Candidatus Aquicultor</taxon>
    </lineage>
</organism>
<dbReference type="InterPro" id="IPR017592">
    <property type="entry name" value="Pilus_assmbl_Flp-typ_CpaB"/>
</dbReference>
<feature type="domain" description="Flp pilus assembly protein RcpC/CpaB" evidence="1">
    <location>
        <begin position="107"/>
        <end position="218"/>
    </location>
</feature>